<keyword evidence="3" id="KW-0560">Oxidoreductase</keyword>
<protein>
    <submittedName>
        <fullName evidence="5">Pyrimidine reductase family protein</fullName>
    </submittedName>
</protein>
<proteinExistence type="predicted"/>
<comment type="caution">
    <text evidence="5">The sequence shown here is derived from an EMBL/GenBank/DDBJ whole genome shotgun (WGS) entry which is preliminary data.</text>
</comment>
<evidence type="ECO:0000256" key="3">
    <source>
        <dbReference type="ARBA" id="ARBA00023002"/>
    </source>
</evidence>
<evidence type="ECO:0000313" key="6">
    <source>
        <dbReference type="Proteomes" id="UP001501676"/>
    </source>
</evidence>
<dbReference type="Proteomes" id="UP001501676">
    <property type="component" value="Unassembled WGS sequence"/>
</dbReference>
<name>A0ABP6SSU1_9ACTN</name>
<comment type="pathway">
    <text evidence="1">Cofactor biosynthesis; riboflavin biosynthesis.</text>
</comment>
<gene>
    <name evidence="5" type="ORF">GCM10020369_11680</name>
</gene>
<dbReference type="PANTHER" id="PTHR38011">
    <property type="entry name" value="DIHYDROFOLATE REDUCTASE FAMILY PROTEIN (AFU_ORTHOLOGUE AFUA_8G06820)"/>
    <property type="match status" value="1"/>
</dbReference>
<evidence type="ECO:0000256" key="2">
    <source>
        <dbReference type="ARBA" id="ARBA00022857"/>
    </source>
</evidence>
<sequence>MHVLTTGEAVSDLLAPYAAVERRPGRLGCWVMGHMVGGLDGSAAIDGRVGRLSTAPDVELFRLMRALADVVLVGAQTVRAEGYGPARLPAERIKARRAAGKPDTPPIAIVSRSLDLDWTAKIFTDAPADRRTTVITCENADPDRLAAARGAAEVVLAGTERVEPAAAIAGLAGLGHRTVLCEGGPTWLGELVAADLLDELCLTISPLMGGDPLPISVTPPAAPVAPFALRHVLADGDTLFLRYERGTR</sequence>
<dbReference type="PANTHER" id="PTHR38011:SF7">
    <property type="entry name" value="2,5-DIAMINO-6-RIBOSYLAMINO-4(3H)-PYRIMIDINONE 5'-PHOSPHATE REDUCTASE"/>
    <property type="match status" value="1"/>
</dbReference>
<dbReference type="EMBL" id="BAAAYN010000006">
    <property type="protein sequence ID" value="GAA3383920.1"/>
    <property type="molecule type" value="Genomic_DNA"/>
</dbReference>
<evidence type="ECO:0000259" key="4">
    <source>
        <dbReference type="Pfam" id="PF01872"/>
    </source>
</evidence>
<dbReference type="Pfam" id="PF01872">
    <property type="entry name" value="RibD_C"/>
    <property type="match status" value="1"/>
</dbReference>
<reference evidence="6" key="1">
    <citation type="journal article" date="2019" name="Int. J. Syst. Evol. Microbiol.">
        <title>The Global Catalogue of Microorganisms (GCM) 10K type strain sequencing project: providing services to taxonomists for standard genome sequencing and annotation.</title>
        <authorList>
            <consortium name="The Broad Institute Genomics Platform"/>
            <consortium name="The Broad Institute Genome Sequencing Center for Infectious Disease"/>
            <person name="Wu L."/>
            <person name="Ma J."/>
        </authorList>
    </citation>
    <scope>NUCLEOTIDE SEQUENCE [LARGE SCALE GENOMIC DNA]</scope>
    <source>
        <strain evidence="6">JCM 9458</strain>
    </source>
</reference>
<dbReference type="InterPro" id="IPR024072">
    <property type="entry name" value="DHFR-like_dom_sf"/>
</dbReference>
<feature type="domain" description="Bacterial bifunctional deaminase-reductase C-terminal" evidence="4">
    <location>
        <begin position="31"/>
        <end position="215"/>
    </location>
</feature>
<keyword evidence="2" id="KW-0521">NADP</keyword>
<organism evidence="5 6">
    <name type="scientific">Cryptosporangium minutisporangium</name>
    <dbReference type="NCBI Taxonomy" id="113569"/>
    <lineage>
        <taxon>Bacteria</taxon>
        <taxon>Bacillati</taxon>
        <taxon>Actinomycetota</taxon>
        <taxon>Actinomycetes</taxon>
        <taxon>Cryptosporangiales</taxon>
        <taxon>Cryptosporangiaceae</taxon>
        <taxon>Cryptosporangium</taxon>
    </lineage>
</organism>
<dbReference type="InterPro" id="IPR050765">
    <property type="entry name" value="Riboflavin_Biosynth_HTPR"/>
</dbReference>
<keyword evidence="6" id="KW-1185">Reference proteome</keyword>
<accession>A0ABP6SSU1</accession>
<evidence type="ECO:0000256" key="1">
    <source>
        <dbReference type="ARBA" id="ARBA00005104"/>
    </source>
</evidence>
<dbReference type="InterPro" id="IPR002734">
    <property type="entry name" value="RibDG_C"/>
</dbReference>
<dbReference type="SUPFAM" id="SSF53597">
    <property type="entry name" value="Dihydrofolate reductase-like"/>
    <property type="match status" value="1"/>
</dbReference>
<dbReference type="Gene3D" id="3.40.430.10">
    <property type="entry name" value="Dihydrofolate Reductase, subunit A"/>
    <property type="match status" value="1"/>
</dbReference>
<dbReference type="NCBIfam" id="NF010663">
    <property type="entry name" value="PRK14059.1-1"/>
    <property type="match status" value="1"/>
</dbReference>
<evidence type="ECO:0000313" key="5">
    <source>
        <dbReference type="EMBL" id="GAA3383920.1"/>
    </source>
</evidence>
<dbReference type="RefSeq" id="WP_345726921.1">
    <property type="nucleotide sequence ID" value="NZ_BAAAYN010000006.1"/>
</dbReference>